<evidence type="ECO:0000256" key="6">
    <source>
        <dbReference type="SAM" id="Phobius"/>
    </source>
</evidence>
<feature type="compositionally biased region" description="Basic and acidic residues" evidence="5">
    <location>
        <begin position="1"/>
        <end position="11"/>
    </location>
</feature>
<feature type="compositionally biased region" description="Basic and acidic residues" evidence="5">
    <location>
        <begin position="173"/>
        <end position="183"/>
    </location>
</feature>
<feature type="transmembrane region" description="Helical" evidence="6">
    <location>
        <begin position="31"/>
        <end position="52"/>
    </location>
</feature>
<feature type="compositionally biased region" description="Basic and acidic residues" evidence="5">
    <location>
        <begin position="123"/>
        <end position="137"/>
    </location>
</feature>
<dbReference type="EMBL" id="PVBR01000005">
    <property type="protein sequence ID" value="PRD44003.1"/>
    <property type="molecule type" value="Genomic_DNA"/>
</dbReference>
<keyword evidence="3 6" id="KW-1133">Transmembrane helix</keyword>
<evidence type="ECO:0000256" key="3">
    <source>
        <dbReference type="ARBA" id="ARBA00022989"/>
    </source>
</evidence>
<feature type="compositionally biased region" description="Basic residues" evidence="5">
    <location>
        <begin position="184"/>
        <end position="193"/>
    </location>
</feature>
<protein>
    <submittedName>
        <fullName evidence="8">Energy transducer TonB</fullName>
    </submittedName>
</protein>
<keyword evidence="9" id="KW-1185">Reference proteome</keyword>
<evidence type="ECO:0000313" key="8">
    <source>
        <dbReference type="EMBL" id="PRD44003.1"/>
    </source>
</evidence>
<dbReference type="NCBIfam" id="TIGR01352">
    <property type="entry name" value="tonB_Cterm"/>
    <property type="match status" value="1"/>
</dbReference>
<gene>
    <name evidence="8" type="ORF">C5748_09190</name>
</gene>
<comment type="subcellular location">
    <subcellularLocation>
        <location evidence="1">Membrane</location>
        <topology evidence="1">Single-pass membrane protein</topology>
    </subcellularLocation>
</comment>
<evidence type="ECO:0000259" key="7">
    <source>
        <dbReference type="PROSITE" id="PS52015"/>
    </source>
</evidence>
<comment type="caution">
    <text evidence="8">The sequence shown here is derived from an EMBL/GenBank/DDBJ whole genome shotgun (WGS) entry which is preliminary data.</text>
</comment>
<feature type="compositionally biased region" description="Polar residues" evidence="5">
    <location>
        <begin position="213"/>
        <end position="225"/>
    </location>
</feature>
<feature type="region of interest" description="Disordered" evidence="5">
    <location>
        <begin position="1"/>
        <end position="23"/>
    </location>
</feature>
<evidence type="ECO:0000256" key="4">
    <source>
        <dbReference type="ARBA" id="ARBA00023136"/>
    </source>
</evidence>
<proteinExistence type="predicted"/>
<dbReference type="InterPro" id="IPR037682">
    <property type="entry name" value="TonB_C"/>
</dbReference>
<feature type="compositionally biased region" description="Acidic residues" evidence="5">
    <location>
        <begin position="96"/>
        <end position="116"/>
    </location>
</feature>
<dbReference type="Proteomes" id="UP000239434">
    <property type="component" value="Unassembled WGS sequence"/>
</dbReference>
<feature type="domain" description="TonB C-terminal" evidence="7">
    <location>
        <begin position="224"/>
        <end position="310"/>
    </location>
</feature>
<reference evidence="8 9" key="1">
    <citation type="submission" date="2018-02" db="EMBL/GenBank/DDBJ databases">
        <title>The draft genome of Phyllobacterium sp. 1N-3.</title>
        <authorList>
            <person name="Liu L."/>
            <person name="Li L."/>
            <person name="Zhang X."/>
            <person name="Wang T."/>
            <person name="Liang L."/>
        </authorList>
    </citation>
    <scope>NUCLEOTIDE SEQUENCE [LARGE SCALE GENOMIC DNA]</scope>
    <source>
        <strain evidence="8 9">1N-3</strain>
    </source>
</reference>
<dbReference type="PROSITE" id="PS52015">
    <property type="entry name" value="TONB_CTD"/>
    <property type="match status" value="1"/>
</dbReference>
<dbReference type="AlphaFoldDB" id="A0A2S9ITY8"/>
<name>A0A2S9ITY8_9HYPH</name>
<dbReference type="Pfam" id="PF03544">
    <property type="entry name" value="TonB_C"/>
    <property type="match status" value="1"/>
</dbReference>
<keyword evidence="2 6" id="KW-0812">Transmembrane</keyword>
<dbReference type="RefSeq" id="WP_105741625.1">
    <property type="nucleotide sequence ID" value="NZ_PVBR01000005.1"/>
</dbReference>
<dbReference type="SUPFAM" id="SSF74653">
    <property type="entry name" value="TolA/TonB C-terminal domain"/>
    <property type="match status" value="1"/>
</dbReference>
<evidence type="ECO:0000256" key="2">
    <source>
        <dbReference type="ARBA" id="ARBA00022692"/>
    </source>
</evidence>
<dbReference type="Gene3D" id="3.30.1150.10">
    <property type="match status" value="1"/>
</dbReference>
<keyword evidence="4 6" id="KW-0472">Membrane</keyword>
<feature type="region of interest" description="Disordered" evidence="5">
    <location>
        <begin position="96"/>
        <end position="229"/>
    </location>
</feature>
<evidence type="ECO:0000313" key="9">
    <source>
        <dbReference type="Proteomes" id="UP000239434"/>
    </source>
</evidence>
<dbReference type="GO" id="GO:0055085">
    <property type="term" value="P:transmembrane transport"/>
    <property type="evidence" value="ECO:0007669"/>
    <property type="project" value="InterPro"/>
</dbReference>
<sequence length="310" mass="33671">MTRSPRSELPQDHPPIQAHSPDLQRTGWRDVALWGGAGIVMLVAHAAGAYAIHHLQPPVQADGSPPAAIMMELAPEPIAPAVEEAALVPEAETEELAQEPVETEEAEAIEPVEEVQPETPPEEIARVEPVEEMKQPEEPVPDVVEAEKPDVVIPTPVEKPKRVEKPKPKREKPKVVEKAEPKKVQKSRPKKKAAAPQVDARSGPKVAARRNSETAGSPGVSSNKWQAKVQAHLNRQRRYLERRTPGIKGTVRLTFSIDPSGNVLSARGSSGNSALDRLAVEMVQRASPLPAPPPALAKARMSLTIPIRFK</sequence>
<organism evidence="8 9">
    <name type="scientific">Phyllobacterium phragmitis</name>
    <dbReference type="NCBI Taxonomy" id="2670329"/>
    <lineage>
        <taxon>Bacteria</taxon>
        <taxon>Pseudomonadati</taxon>
        <taxon>Pseudomonadota</taxon>
        <taxon>Alphaproteobacteria</taxon>
        <taxon>Hyphomicrobiales</taxon>
        <taxon>Phyllobacteriaceae</taxon>
        <taxon>Phyllobacterium</taxon>
    </lineage>
</organism>
<accession>A0A2S9ITY8</accession>
<dbReference type="GO" id="GO:0016020">
    <property type="term" value="C:membrane"/>
    <property type="evidence" value="ECO:0007669"/>
    <property type="project" value="UniProtKB-SubCell"/>
</dbReference>
<dbReference type="InterPro" id="IPR006260">
    <property type="entry name" value="TonB/TolA_C"/>
</dbReference>
<evidence type="ECO:0000256" key="5">
    <source>
        <dbReference type="SAM" id="MobiDB-lite"/>
    </source>
</evidence>
<evidence type="ECO:0000256" key="1">
    <source>
        <dbReference type="ARBA" id="ARBA00004167"/>
    </source>
</evidence>